<dbReference type="Pfam" id="PF00528">
    <property type="entry name" value="BPD_transp_1"/>
    <property type="match status" value="1"/>
</dbReference>
<keyword evidence="5 7" id="KW-1133">Transmembrane helix</keyword>
<dbReference type="PROSITE" id="PS50928">
    <property type="entry name" value="ABC_TM1"/>
    <property type="match status" value="1"/>
</dbReference>
<dbReference type="PANTHER" id="PTHR43744">
    <property type="entry name" value="ABC TRANSPORTER PERMEASE PROTEIN MG189-RELATED-RELATED"/>
    <property type="match status" value="1"/>
</dbReference>
<reference evidence="10" key="1">
    <citation type="submission" date="2010-11" db="EMBL/GenBank/DDBJ databases">
        <title>The complete genome of Mahella australiensis DSM 15567.</title>
        <authorList>
            <consortium name="US DOE Joint Genome Institute (JGI-PGF)"/>
            <person name="Lucas S."/>
            <person name="Copeland A."/>
            <person name="Lapidus A."/>
            <person name="Bruce D."/>
            <person name="Goodwin L."/>
            <person name="Pitluck S."/>
            <person name="Kyrpides N."/>
            <person name="Mavromatis K."/>
            <person name="Pagani I."/>
            <person name="Ivanova N."/>
            <person name="Teshima H."/>
            <person name="Brettin T."/>
            <person name="Detter J.C."/>
            <person name="Han C."/>
            <person name="Tapia R."/>
            <person name="Land M."/>
            <person name="Hauser L."/>
            <person name="Markowitz V."/>
            <person name="Cheng J.-F."/>
            <person name="Hugenholtz P."/>
            <person name="Woyke T."/>
            <person name="Wu D."/>
            <person name="Spring S."/>
            <person name="Pukall R."/>
            <person name="Steenblock K."/>
            <person name="Schneider S."/>
            <person name="Klenk H.-P."/>
            <person name="Eisen J.A."/>
        </authorList>
    </citation>
    <scope>NUCLEOTIDE SEQUENCE [LARGE SCALE GENOMIC DNA]</scope>
    <source>
        <strain evidence="10">DSM 15567 / CIP 107919 / 50-1 BON</strain>
    </source>
</reference>
<dbReference type="GO" id="GO:0005886">
    <property type="term" value="C:plasma membrane"/>
    <property type="evidence" value="ECO:0007669"/>
    <property type="project" value="UniProtKB-SubCell"/>
</dbReference>
<dbReference type="STRING" id="697281.Mahau_1773"/>
<name>F4A0Q8_MAHA5</name>
<dbReference type="OrthoDB" id="9794684at2"/>
<evidence type="ECO:0000313" key="10">
    <source>
        <dbReference type="Proteomes" id="UP000008457"/>
    </source>
</evidence>
<keyword evidence="4 7" id="KW-0812">Transmembrane</keyword>
<keyword evidence="6 7" id="KW-0472">Membrane</keyword>
<evidence type="ECO:0000256" key="6">
    <source>
        <dbReference type="ARBA" id="ARBA00023136"/>
    </source>
</evidence>
<proteinExistence type="inferred from homology"/>
<dbReference type="eggNOG" id="COG0395">
    <property type="taxonomic scope" value="Bacteria"/>
</dbReference>
<feature type="transmembrane region" description="Helical" evidence="7">
    <location>
        <begin position="194"/>
        <end position="216"/>
    </location>
</feature>
<evidence type="ECO:0000259" key="8">
    <source>
        <dbReference type="PROSITE" id="PS50928"/>
    </source>
</evidence>
<dbReference type="Gene3D" id="1.10.3720.10">
    <property type="entry name" value="MetI-like"/>
    <property type="match status" value="1"/>
</dbReference>
<dbReference type="PANTHER" id="PTHR43744:SF9">
    <property type="entry name" value="POLYGALACTURONAN_RHAMNOGALACTURONAN TRANSPORT SYSTEM PERMEASE PROTEIN YTCP"/>
    <property type="match status" value="1"/>
</dbReference>
<dbReference type="EMBL" id="CP002360">
    <property type="protein sequence ID" value="AEE96954.1"/>
    <property type="molecule type" value="Genomic_DNA"/>
</dbReference>
<feature type="transmembrane region" description="Helical" evidence="7">
    <location>
        <begin position="273"/>
        <end position="292"/>
    </location>
</feature>
<dbReference type="Proteomes" id="UP000008457">
    <property type="component" value="Chromosome"/>
</dbReference>
<evidence type="ECO:0000256" key="5">
    <source>
        <dbReference type="ARBA" id="ARBA00022989"/>
    </source>
</evidence>
<dbReference type="InterPro" id="IPR035906">
    <property type="entry name" value="MetI-like_sf"/>
</dbReference>
<comment type="similarity">
    <text evidence="7">Belongs to the binding-protein-dependent transport system permease family.</text>
</comment>
<dbReference type="HOGENOM" id="CLU_016047_1_0_9"/>
<evidence type="ECO:0000256" key="7">
    <source>
        <dbReference type="RuleBase" id="RU363032"/>
    </source>
</evidence>
<dbReference type="CDD" id="cd06261">
    <property type="entry name" value="TM_PBP2"/>
    <property type="match status" value="1"/>
</dbReference>
<organism evidence="9 10">
    <name type="scientific">Mahella australiensis (strain DSM 15567 / CIP 107919 / 50-1 BON)</name>
    <dbReference type="NCBI Taxonomy" id="697281"/>
    <lineage>
        <taxon>Bacteria</taxon>
        <taxon>Bacillati</taxon>
        <taxon>Bacillota</taxon>
        <taxon>Clostridia</taxon>
        <taxon>Thermoanaerobacterales</taxon>
        <taxon>Thermoanaerobacterales Family IV. Incertae Sedis</taxon>
        <taxon>Mahella</taxon>
    </lineage>
</organism>
<feature type="domain" description="ABC transmembrane type-1" evidence="8">
    <location>
        <begin position="86"/>
        <end position="292"/>
    </location>
</feature>
<reference evidence="9 10" key="2">
    <citation type="journal article" date="2011" name="Stand. Genomic Sci.">
        <title>Complete genome sequence of Mahella australiensis type strain (50-1 BON).</title>
        <authorList>
            <person name="Sikorski J."/>
            <person name="Teshima H."/>
            <person name="Nolan M."/>
            <person name="Lucas S."/>
            <person name="Hammon N."/>
            <person name="Deshpande S."/>
            <person name="Cheng J.F."/>
            <person name="Pitluck S."/>
            <person name="Liolios K."/>
            <person name="Pagani I."/>
            <person name="Ivanova N."/>
            <person name="Huntemann M."/>
            <person name="Mavromatis K."/>
            <person name="Ovchinikova G."/>
            <person name="Pati A."/>
            <person name="Tapia R."/>
            <person name="Han C."/>
            <person name="Goodwin L."/>
            <person name="Chen A."/>
            <person name="Palaniappan K."/>
            <person name="Land M."/>
            <person name="Hauser L."/>
            <person name="Ngatchou-Djao O.D."/>
            <person name="Rohde M."/>
            <person name="Pukall R."/>
            <person name="Spring S."/>
            <person name="Abt B."/>
            <person name="Goker M."/>
            <person name="Detter J.C."/>
            <person name="Woyke T."/>
            <person name="Bristow J."/>
            <person name="Markowitz V."/>
            <person name="Hugenholtz P."/>
            <person name="Eisen J.A."/>
            <person name="Kyrpides N.C."/>
            <person name="Klenk H.P."/>
            <person name="Lapidus A."/>
        </authorList>
    </citation>
    <scope>NUCLEOTIDE SEQUENCE [LARGE SCALE GENOMIC DNA]</scope>
    <source>
        <strain evidence="10">DSM 15567 / CIP 107919 / 50-1 BON</strain>
    </source>
</reference>
<comment type="subcellular location">
    <subcellularLocation>
        <location evidence="1 7">Cell membrane</location>
        <topology evidence="1 7">Multi-pass membrane protein</topology>
    </subcellularLocation>
</comment>
<feature type="transmembrane region" description="Helical" evidence="7">
    <location>
        <begin position="20"/>
        <end position="43"/>
    </location>
</feature>
<feature type="transmembrane region" description="Helical" evidence="7">
    <location>
        <begin position="153"/>
        <end position="173"/>
    </location>
</feature>
<feature type="transmembrane region" description="Helical" evidence="7">
    <location>
        <begin position="122"/>
        <end position="141"/>
    </location>
</feature>
<evidence type="ECO:0000256" key="3">
    <source>
        <dbReference type="ARBA" id="ARBA00022475"/>
    </source>
</evidence>
<evidence type="ECO:0000256" key="2">
    <source>
        <dbReference type="ARBA" id="ARBA00022448"/>
    </source>
</evidence>
<sequence>MVRTVSRRRIKNYDATAAPLWFRILNAIFLILLALVFLIPFWLVATASLMPEEDIIAKGFTLWPSRFTTSAYEYLFTSSDQFIDAFKVTSLLTLVGTANTLFWTSMGAYVLSRRYLPYRNGLTMFVFITMLFNGGLIPWYLVVKSLGMVNTFFALFVPATINAWNMLIIRNFFMGLPDSLEESAKLDGANDFQVYFRIILPLSLPILATMIIYIAVGYWNEWYSALIFITDRSLYTLQLLLRQILSTTTLAVTARGGRKQVTTSAGLTPSESLKMAAVMVSTVPILVIYPFLQRYFVKGLIIGSVKG</sequence>
<keyword evidence="2 7" id="KW-0813">Transport</keyword>
<dbReference type="KEGG" id="mas:Mahau_1773"/>
<dbReference type="SUPFAM" id="SSF161098">
    <property type="entry name" value="MetI-like"/>
    <property type="match status" value="1"/>
</dbReference>
<protein>
    <submittedName>
        <fullName evidence="9">Binding-protein-dependent transport systems inner membrane component</fullName>
    </submittedName>
</protein>
<dbReference type="GO" id="GO:0055085">
    <property type="term" value="P:transmembrane transport"/>
    <property type="evidence" value="ECO:0007669"/>
    <property type="project" value="InterPro"/>
</dbReference>
<evidence type="ECO:0000256" key="1">
    <source>
        <dbReference type="ARBA" id="ARBA00004651"/>
    </source>
</evidence>
<keyword evidence="3" id="KW-1003">Cell membrane</keyword>
<accession>F4A0Q8</accession>
<dbReference type="AlphaFoldDB" id="F4A0Q8"/>
<keyword evidence="10" id="KW-1185">Reference proteome</keyword>
<gene>
    <name evidence="9" type="ordered locus">Mahau_1773</name>
</gene>
<feature type="transmembrane region" description="Helical" evidence="7">
    <location>
        <begin position="88"/>
        <end position="110"/>
    </location>
</feature>
<evidence type="ECO:0000313" key="9">
    <source>
        <dbReference type="EMBL" id="AEE96954.1"/>
    </source>
</evidence>
<dbReference type="InterPro" id="IPR000515">
    <property type="entry name" value="MetI-like"/>
</dbReference>
<dbReference type="RefSeq" id="WP_013781382.1">
    <property type="nucleotide sequence ID" value="NC_015520.1"/>
</dbReference>
<evidence type="ECO:0000256" key="4">
    <source>
        <dbReference type="ARBA" id="ARBA00022692"/>
    </source>
</evidence>